<proteinExistence type="predicted"/>
<sequence length="63" mass="7635">MIKAELEYQVTQEWIDKFKKSIALMDKDVLNLIRAGFVERLFVRWKCYLLNPPLQKSRKYICL</sequence>
<keyword evidence="2" id="KW-1185">Reference proteome</keyword>
<dbReference type="RefSeq" id="WP_413258582.1">
    <property type="nucleotide sequence ID" value="NZ_JBHFNS010000069.1"/>
</dbReference>
<accession>A0ABV4YE52</accession>
<evidence type="ECO:0000313" key="2">
    <source>
        <dbReference type="Proteomes" id="UP001576776"/>
    </source>
</evidence>
<reference evidence="1 2" key="1">
    <citation type="submission" date="2024-09" db="EMBL/GenBank/DDBJ databases">
        <title>Floridaenema gen nov. (Aerosakkonemataceae, Aerosakkonematales ord. nov., Cyanobacteria) from benthic tropical and subtropical fresh waters, with the description of four new species.</title>
        <authorList>
            <person name="Moretto J.A."/>
            <person name="Berthold D.E."/>
            <person name="Lefler F.W."/>
            <person name="Huang I.-S."/>
            <person name="Laughinghouse H. IV."/>
        </authorList>
    </citation>
    <scope>NUCLEOTIDE SEQUENCE [LARGE SCALE GENOMIC DNA]</scope>
    <source>
        <strain evidence="1 2">BLCC-F154</strain>
    </source>
</reference>
<protein>
    <submittedName>
        <fullName evidence="1">Uncharacterized protein</fullName>
    </submittedName>
</protein>
<evidence type="ECO:0000313" key="1">
    <source>
        <dbReference type="EMBL" id="MFB2937090.1"/>
    </source>
</evidence>
<comment type="caution">
    <text evidence="1">The sequence shown here is derived from an EMBL/GenBank/DDBJ whole genome shotgun (WGS) entry which is preliminary data.</text>
</comment>
<dbReference type="Proteomes" id="UP001576776">
    <property type="component" value="Unassembled WGS sequence"/>
</dbReference>
<name>A0ABV4YE52_9CYAN</name>
<organism evidence="1 2">
    <name type="scientific">Floridaenema fluviatile BLCC-F154</name>
    <dbReference type="NCBI Taxonomy" id="3153640"/>
    <lineage>
        <taxon>Bacteria</taxon>
        <taxon>Bacillati</taxon>
        <taxon>Cyanobacteriota</taxon>
        <taxon>Cyanophyceae</taxon>
        <taxon>Oscillatoriophycideae</taxon>
        <taxon>Aerosakkonematales</taxon>
        <taxon>Aerosakkonemataceae</taxon>
        <taxon>Floridanema</taxon>
        <taxon>Floridanema fluviatile</taxon>
    </lineage>
</organism>
<gene>
    <name evidence="1" type="ORF">ACE1B6_17720</name>
</gene>
<dbReference type="EMBL" id="JBHFNS010000069">
    <property type="protein sequence ID" value="MFB2937090.1"/>
    <property type="molecule type" value="Genomic_DNA"/>
</dbReference>